<evidence type="ECO:0000313" key="2">
    <source>
        <dbReference type="Proteomes" id="UP001055439"/>
    </source>
</evidence>
<evidence type="ECO:0000313" key="1">
    <source>
        <dbReference type="EMBL" id="URE21439.1"/>
    </source>
</evidence>
<protein>
    <submittedName>
        <fullName evidence="1">Uncharacterized protein</fullName>
    </submittedName>
</protein>
<dbReference type="PANTHER" id="PTHR47592:SF31">
    <property type="entry name" value="ZINC FINGER, CCHC-TYPE-RELATED"/>
    <property type="match status" value="1"/>
</dbReference>
<dbReference type="Pfam" id="PF14223">
    <property type="entry name" value="Retrotran_gag_2"/>
    <property type="match status" value="1"/>
</dbReference>
<dbReference type="PANTHER" id="PTHR47592">
    <property type="entry name" value="PBF68 PROTEIN"/>
    <property type="match status" value="1"/>
</dbReference>
<sequence>MYRGYIFNVLSDQLYDLYIVELSTKVIWNALEFKYQVEEEGTKKFLISKYFDYKFMDDKPILTQCMSYRSLLIN</sequence>
<accession>A0A9E7KMP8</accession>
<gene>
    <name evidence="1" type="ORF">MUK42_35091</name>
</gene>
<keyword evidence="2" id="KW-1185">Reference proteome</keyword>
<name>A0A9E7KMP8_9LILI</name>
<reference evidence="1" key="1">
    <citation type="submission" date="2022-05" db="EMBL/GenBank/DDBJ databases">
        <title>The Musa troglodytarum L. genome provides insights into the mechanism of non-climacteric behaviour and enrichment of carotenoids.</title>
        <authorList>
            <person name="Wang J."/>
        </authorList>
    </citation>
    <scope>NUCLEOTIDE SEQUENCE</scope>
    <source>
        <tissue evidence="1">Leaf</tissue>
    </source>
</reference>
<dbReference type="AlphaFoldDB" id="A0A9E7KMP8"/>
<proteinExistence type="predicted"/>
<dbReference type="Proteomes" id="UP001055439">
    <property type="component" value="Chromosome 7"/>
</dbReference>
<dbReference type="EMBL" id="CP097509">
    <property type="protein sequence ID" value="URE21439.1"/>
    <property type="molecule type" value="Genomic_DNA"/>
</dbReference>
<dbReference type="OrthoDB" id="1651011at2759"/>
<organism evidence="1 2">
    <name type="scientific">Musa troglodytarum</name>
    <name type="common">fe'i banana</name>
    <dbReference type="NCBI Taxonomy" id="320322"/>
    <lineage>
        <taxon>Eukaryota</taxon>
        <taxon>Viridiplantae</taxon>
        <taxon>Streptophyta</taxon>
        <taxon>Embryophyta</taxon>
        <taxon>Tracheophyta</taxon>
        <taxon>Spermatophyta</taxon>
        <taxon>Magnoliopsida</taxon>
        <taxon>Liliopsida</taxon>
        <taxon>Zingiberales</taxon>
        <taxon>Musaceae</taxon>
        <taxon>Musa</taxon>
    </lineage>
</organism>